<dbReference type="RefSeq" id="WP_145868532.1">
    <property type="nucleotide sequence ID" value="NZ_BNCE01000002.1"/>
</dbReference>
<proteinExistence type="predicted"/>
<organism evidence="1 2">
    <name type="scientific">Streptomyces capillispiralis</name>
    <dbReference type="NCBI Taxonomy" id="68182"/>
    <lineage>
        <taxon>Bacteria</taxon>
        <taxon>Bacillati</taxon>
        <taxon>Actinomycetota</taxon>
        <taxon>Actinomycetes</taxon>
        <taxon>Kitasatosporales</taxon>
        <taxon>Streptomycetaceae</taxon>
        <taxon>Streptomyces</taxon>
    </lineage>
</organism>
<reference evidence="1 2" key="1">
    <citation type="submission" date="2019-06" db="EMBL/GenBank/DDBJ databases">
        <title>Sequencing the genomes of 1000 actinobacteria strains.</title>
        <authorList>
            <person name="Klenk H.-P."/>
        </authorList>
    </citation>
    <scope>NUCLEOTIDE SEQUENCE [LARGE SCALE GENOMIC DNA]</scope>
    <source>
        <strain evidence="1 2">DSM 41695</strain>
    </source>
</reference>
<dbReference type="AlphaFoldDB" id="A0A561THV2"/>
<gene>
    <name evidence="1" type="ORF">FHX78_113676</name>
</gene>
<dbReference type="Proteomes" id="UP000316603">
    <property type="component" value="Unassembled WGS sequence"/>
</dbReference>
<keyword evidence="2" id="KW-1185">Reference proteome</keyword>
<evidence type="ECO:0000313" key="2">
    <source>
        <dbReference type="Proteomes" id="UP000316603"/>
    </source>
</evidence>
<name>A0A561THV2_9ACTN</name>
<sequence>MPALALISAVLVITVEQLVQWQYGAAGLLGLLLLTIGVRANSPGFSSAGAVLLALLVARPAL</sequence>
<comment type="caution">
    <text evidence="1">The sequence shown here is derived from an EMBL/GenBank/DDBJ whole genome shotgun (WGS) entry which is preliminary data.</text>
</comment>
<dbReference type="EMBL" id="VIWV01000001">
    <property type="protein sequence ID" value="TWF86688.1"/>
    <property type="molecule type" value="Genomic_DNA"/>
</dbReference>
<evidence type="ECO:0000313" key="1">
    <source>
        <dbReference type="EMBL" id="TWF86688.1"/>
    </source>
</evidence>
<accession>A0A561THV2</accession>
<protein>
    <submittedName>
        <fullName evidence="1">Uncharacterized protein</fullName>
    </submittedName>
</protein>